<dbReference type="RefSeq" id="WP_074643432.1">
    <property type="nucleotide sequence ID" value="NZ_FOFU01000004.1"/>
</dbReference>
<evidence type="ECO:0008006" key="4">
    <source>
        <dbReference type="Google" id="ProtNLM"/>
    </source>
</evidence>
<gene>
    <name evidence="2" type="ORF">SAMN04487977_104298</name>
</gene>
<proteinExistence type="predicted"/>
<organism evidence="2 3">
    <name type="scientific">Treponema bryantii</name>
    <dbReference type="NCBI Taxonomy" id="163"/>
    <lineage>
        <taxon>Bacteria</taxon>
        <taxon>Pseudomonadati</taxon>
        <taxon>Spirochaetota</taxon>
        <taxon>Spirochaetia</taxon>
        <taxon>Spirochaetales</taxon>
        <taxon>Treponemataceae</taxon>
        <taxon>Treponema</taxon>
    </lineage>
</organism>
<feature type="compositionally biased region" description="Basic and acidic residues" evidence="1">
    <location>
        <begin position="306"/>
        <end position="318"/>
    </location>
</feature>
<evidence type="ECO:0000256" key="1">
    <source>
        <dbReference type="SAM" id="MobiDB-lite"/>
    </source>
</evidence>
<evidence type="ECO:0000313" key="3">
    <source>
        <dbReference type="Proteomes" id="UP000182360"/>
    </source>
</evidence>
<feature type="region of interest" description="Disordered" evidence="1">
    <location>
        <begin position="298"/>
        <end position="325"/>
    </location>
</feature>
<dbReference type="EMBL" id="FOFU01000004">
    <property type="protein sequence ID" value="SEQ45729.1"/>
    <property type="molecule type" value="Genomic_DNA"/>
</dbReference>
<dbReference type="Proteomes" id="UP000182360">
    <property type="component" value="Unassembled WGS sequence"/>
</dbReference>
<evidence type="ECO:0000313" key="2">
    <source>
        <dbReference type="EMBL" id="SEQ45729.1"/>
    </source>
</evidence>
<dbReference type="AlphaFoldDB" id="A0A1H9G6K7"/>
<reference evidence="2 3" key="1">
    <citation type="submission" date="2016-10" db="EMBL/GenBank/DDBJ databases">
        <authorList>
            <person name="de Groot N.N."/>
        </authorList>
    </citation>
    <scope>NUCLEOTIDE SEQUENCE [LARGE SCALE GENOMIC DNA]</scope>
    <source>
        <strain evidence="2 3">B25</strain>
    </source>
</reference>
<sequence length="325" mass="36132">MKKIRTWQLCRTGTFGQDGAKITEQDLKEIAETFTPTRPITIGHDAAHGDNFPKFGDVLVIDGIYDDAKHRGEKVLVGQVVLHPELEKQFSDKDDGDGCYKGWSVTIPKRASDGKRYLHSLAICGATPPKIPGLEQLMTKSCYSDGDTVEVFDFSDAIDYQEEIPMTEEEKKKMADLETENKRLKEDAEKASASKKDEENKKEKFSDSKEYADMQKKIEDLEASRKEAVVKGVCDKFADIPAGLKDSVQKVAGVLASTTESFEFSDKDGNKSNKTALDLFSDLLSGLIAAPKKEEVISRQVNTDEFNDKKDDGKETDWGKVAAKL</sequence>
<name>A0A1H9G6K7_9SPIR</name>
<dbReference type="OrthoDB" id="371288at2"/>
<feature type="region of interest" description="Disordered" evidence="1">
    <location>
        <begin position="183"/>
        <end position="209"/>
    </location>
</feature>
<accession>A0A1H9G6K7</accession>
<keyword evidence="3" id="KW-1185">Reference proteome</keyword>
<protein>
    <recommendedName>
        <fullName evidence="4">Mu-like prophage I protein</fullName>
    </recommendedName>
</protein>